<accession>A0A6B0REW1</accession>
<evidence type="ECO:0000256" key="13">
    <source>
        <dbReference type="ARBA" id="ARBA00023212"/>
    </source>
</evidence>
<evidence type="ECO:0000256" key="11">
    <source>
        <dbReference type="ARBA" id="ARBA00023069"/>
    </source>
</evidence>
<reference evidence="18" key="1">
    <citation type="submission" date="2019-10" db="EMBL/GenBank/DDBJ databases">
        <title>The sequence and de novo assembly of the wild yak genome.</title>
        <authorList>
            <person name="Liu Y."/>
        </authorList>
    </citation>
    <scope>NUCLEOTIDE SEQUENCE [LARGE SCALE GENOMIC DNA]</scope>
    <source>
        <strain evidence="18">WY2019</strain>
    </source>
</reference>
<feature type="transmembrane region" description="Helical" evidence="17">
    <location>
        <begin position="757"/>
        <end position="774"/>
    </location>
</feature>
<organism evidence="18 19">
    <name type="scientific">Bos mutus</name>
    <name type="common">wild yak</name>
    <dbReference type="NCBI Taxonomy" id="72004"/>
    <lineage>
        <taxon>Eukaryota</taxon>
        <taxon>Metazoa</taxon>
        <taxon>Chordata</taxon>
        <taxon>Craniata</taxon>
        <taxon>Vertebrata</taxon>
        <taxon>Euteleostomi</taxon>
        <taxon>Mammalia</taxon>
        <taxon>Eutheria</taxon>
        <taxon>Laurasiatheria</taxon>
        <taxon>Artiodactyla</taxon>
        <taxon>Ruminantia</taxon>
        <taxon>Pecora</taxon>
        <taxon>Bovidae</taxon>
        <taxon>Bovinae</taxon>
        <taxon>Bos</taxon>
    </lineage>
</organism>
<feature type="transmembrane region" description="Helical" evidence="17">
    <location>
        <begin position="853"/>
        <end position="876"/>
    </location>
</feature>
<dbReference type="GO" id="GO:0015165">
    <property type="term" value="F:pyrimidine nucleotide-sugar transmembrane transporter activity"/>
    <property type="evidence" value="ECO:0007669"/>
    <property type="project" value="InterPro"/>
</dbReference>
<evidence type="ECO:0000256" key="4">
    <source>
        <dbReference type="ARBA" id="ARBA00010500"/>
    </source>
</evidence>
<evidence type="ECO:0000256" key="8">
    <source>
        <dbReference type="ARBA" id="ARBA00022692"/>
    </source>
</evidence>
<feature type="transmembrane region" description="Helical" evidence="17">
    <location>
        <begin position="789"/>
        <end position="809"/>
    </location>
</feature>
<dbReference type="InterPro" id="IPR037185">
    <property type="entry name" value="EmrE-like"/>
</dbReference>
<feature type="transmembrane region" description="Helical" evidence="17">
    <location>
        <begin position="888"/>
        <end position="905"/>
    </location>
</feature>
<dbReference type="GO" id="GO:1901317">
    <property type="term" value="P:regulation of flagellated sperm motility"/>
    <property type="evidence" value="ECO:0007669"/>
    <property type="project" value="TreeGrafter"/>
</dbReference>
<protein>
    <recommendedName>
        <fullName evidence="5">Cilia- and flagella-associated protein 206</fullName>
    </recommendedName>
</protein>
<dbReference type="Pfam" id="PF12018">
    <property type="entry name" value="FAP206"/>
    <property type="match status" value="1"/>
</dbReference>
<evidence type="ECO:0000256" key="10">
    <source>
        <dbReference type="ARBA" id="ARBA00022989"/>
    </source>
</evidence>
<dbReference type="AlphaFoldDB" id="A0A6B0REW1"/>
<dbReference type="PANTHER" id="PTHR21442">
    <property type="entry name" value="CILIA- AND FLAGELLA-ASSOCIATED PROTEIN 206"/>
    <property type="match status" value="1"/>
</dbReference>
<evidence type="ECO:0000313" key="18">
    <source>
        <dbReference type="EMBL" id="MXQ88708.1"/>
    </source>
</evidence>
<evidence type="ECO:0000256" key="1">
    <source>
        <dbReference type="ARBA" id="ARBA00004430"/>
    </source>
</evidence>
<feature type="transmembrane region" description="Helical" evidence="17">
    <location>
        <begin position="911"/>
        <end position="929"/>
    </location>
</feature>
<evidence type="ECO:0000256" key="16">
    <source>
        <dbReference type="SAM" id="Coils"/>
    </source>
</evidence>
<dbReference type="GO" id="GO:0003356">
    <property type="term" value="P:regulation of cilium beat frequency"/>
    <property type="evidence" value="ECO:0007669"/>
    <property type="project" value="TreeGrafter"/>
</dbReference>
<evidence type="ECO:0000256" key="12">
    <source>
        <dbReference type="ARBA" id="ARBA00023136"/>
    </source>
</evidence>
<keyword evidence="9" id="KW-0970">Cilium biogenesis/degradation</keyword>
<evidence type="ECO:0000256" key="9">
    <source>
        <dbReference type="ARBA" id="ARBA00022794"/>
    </source>
</evidence>
<evidence type="ECO:0000256" key="3">
    <source>
        <dbReference type="ARBA" id="ARBA00009976"/>
    </source>
</evidence>
<keyword evidence="13" id="KW-0206">Cytoskeleton</keyword>
<keyword evidence="11" id="KW-0969">Cilium</keyword>
<keyword evidence="7" id="KW-0813">Transport</keyword>
<keyword evidence="7" id="KW-0762">Sugar transport</keyword>
<gene>
    <name evidence="18" type="ORF">E5288_WYG003376</name>
</gene>
<evidence type="ECO:0000256" key="7">
    <source>
        <dbReference type="ARBA" id="ARBA00022597"/>
    </source>
</evidence>
<feature type="coiled-coil region" evidence="16">
    <location>
        <begin position="317"/>
        <end position="344"/>
    </location>
</feature>
<comment type="similarity">
    <text evidence="3">Belongs to the nucleotide-sugar transporter family. SLC35A subfamily.</text>
</comment>
<keyword evidence="10 17" id="KW-1133">Transmembrane helix</keyword>
<dbReference type="GO" id="GO:0005930">
    <property type="term" value="C:axoneme"/>
    <property type="evidence" value="ECO:0007669"/>
    <property type="project" value="UniProtKB-SubCell"/>
</dbReference>
<evidence type="ECO:0000313" key="19">
    <source>
        <dbReference type="Proteomes" id="UP000322234"/>
    </source>
</evidence>
<keyword evidence="12 17" id="KW-0472">Membrane</keyword>
<dbReference type="InterPro" id="IPR007271">
    <property type="entry name" value="Nuc_sug_transpt"/>
</dbReference>
<dbReference type="GO" id="GO:0000139">
    <property type="term" value="C:Golgi membrane"/>
    <property type="evidence" value="ECO:0007669"/>
    <property type="project" value="UniProtKB-SubCell"/>
</dbReference>
<evidence type="ECO:0000256" key="14">
    <source>
        <dbReference type="ARBA" id="ARBA00023273"/>
    </source>
</evidence>
<keyword evidence="19" id="KW-1185">Reference proteome</keyword>
<keyword evidence="14" id="KW-0966">Cell projection</keyword>
<evidence type="ECO:0000256" key="5">
    <source>
        <dbReference type="ARBA" id="ARBA00021602"/>
    </source>
</evidence>
<evidence type="ECO:0000256" key="17">
    <source>
        <dbReference type="SAM" id="Phobius"/>
    </source>
</evidence>
<name>A0A6B0REW1_9CETA</name>
<proteinExistence type="inferred from homology"/>
<evidence type="ECO:0000256" key="15">
    <source>
        <dbReference type="ARBA" id="ARBA00045321"/>
    </source>
</evidence>
<keyword evidence="6" id="KW-0963">Cytoplasm</keyword>
<comment type="similarity">
    <text evidence="4">Belongs to the CFAP206 family.</text>
</comment>
<keyword evidence="16" id="KW-0175">Coiled coil</keyword>
<feature type="transmembrane region" description="Helical" evidence="17">
    <location>
        <begin position="821"/>
        <end position="841"/>
    </location>
</feature>
<dbReference type="PANTHER" id="PTHR21442:SF0">
    <property type="entry name" value="CILIA- AND FLAGELLA-ASSOCIATED PROTEIN 206"/>
    <property type="match status" value="1"/>
</dbReference>
<dbReference type="NCBIfam" id="TIGR00803">
    <property type="entry name" value="nst"/>
    <property type="match status" value="1"/>
</dbReference>
<comment type="caution">
    <text evidence="18">The sequence shown here is derived from an EMBL/GenBank/DDBJ whole genome shotgun (WGS) entry which is preliminary data.</text>
</comment>
<sequence>MRRCTLEGPAVRLTGSICFSGFSNLSVVLVMPPTQAESVIKNIIREIGQECAAHGEIVPETLVAFMVKAVVLDPSNGFNTDRTLTKSDVQKLVKLCVNRLLDSKNPSLDTIKMQVYFDMNYTSREEFLEEHHRVIESRLSSVSREITDSRACVREELESLYRKIVSYVLLRSGLGSPTDIKIVREATAALQSVFPQTELGTFLTLSKKDKERQLKELTMIVTGIRLFNRDCGKGGEGIDDLPAILQEAIPATTQHVDSQLEVVQEQAYRYTAILEKVAKNPLMSQELQPYMLREALYNVRQCEIFLQVILSDIITCAQEVEMMIKQLEAQLEQLKLTVKSKTAVPTSQVFPIFIALSNLWTSFQDETVLISILSNLTTHLEPFLGAHDLFFPEKVMQVLLDGVTVKTDVCRIKEHIEDKVNVADFKKLEWLFPETTANFDKLLIQYRGFCAYTFATTDGLLLPGNPSIGILKYKDKYYTFNTRDAAYSFAENPENYIDIIREKAKRNAELIQLLELHQQFESLIQYSQMKEVDKRYIKPITKCETGTQTDTHLLPPTIVRSYEWNEWELRRKAIKLANLRRKVTHSVQTDHSHMRRENCSQVYPSKDVGTQSMREGSSRVPRPQIYIAGLRGGQTKTTYGVKIAATALAVFRQSGLLLLRMAGCRRVKVLRKHSPLKNRETGNLGRFKASLRENVLGSPKELMKLSVPSLVYAVQNNMAFLALSNLDAAVYQVTYQLKIPCTALCTVLMLNRTLSKLQWISVFMLCGGVILVQWKPAQATKVVVEQNPLLGFGAIAVAVLCSGFAGVYFEKVLKSSDTSLWVRNIQMYLSGIVVTLVGVYLSDGAEIKEKGFFFGYTYYVWFVIFLASVGGLYTSIVVKYTDNIMKGFSAAAAIVLSTIASVMLFGLQITLTFALGTLLVCVSIYLYGLPRQDTTSIQQGETDSKQRVIGV</sequence>
<dbReference type="SUPFAM" id="SSF103481">
    <property type="entry name" value="Multidrug resistance efflux transporter EmrE"/>
    <property type="match status" value="1"/>
</dbReference>
<comment type="function">
    <text evidence="15">Essential for sperm motility and is involved in the regulation of the beating frequency of motile cilia on the epithelial cells of the respiratory tract. Required for the establishment of radial spokes in sperm flagella.</text>
</comment>
<dbReference type="GO" id="GO:0036064">
    <property type="term" value="C:ciliary basal body"/>
    <property type="evidence" value="ECO:0007669"/>
    <property type="project" value="TreeGrafter"/>
</dbReference>
<dbReference type="GO" id="GO:0007288">
    <property type="term" value="P:sperm axoneme assembly"/>
    <property type="evidence" value="ECO:0007669"/>
    <property type="project" value="TreeGrafter"/>
</dbReference>
<evidence type="ECO:0000256" key="6">
    <source>
        <dbReference type="ARBA" id="ARBA00022490"/>
    </source>
</evidence>
<dbReference type="Pfam" id="PF04142">
    <property type="entry name" value="Nuc_sug_transp"/>
    <property type="match status" value="1"/>
</dbReference>
<comment type="subcellular location">
    <subcellularLocation>
        <location evidence="1">Cytoplasm</location>
        <location evidence="1">Cytoskeleton</location>
        <location evidence="1">Cilium axoneme</location>
    </subcellularLocation>
    <subcellularLocation>
        <location evidence="2">Golgi apparatus membrane</location>
        <topology evidence="2">Multi-pass membrane protein</topology>
    </subcellularLocation>
</comment>
<dbReference type="Proteomes" id="UP000322234">
    <property type="component" value="Unassembled WGS sequence"/>
</dbReference>
<evidence type="ECO:0000256" key="2">
    <source>
        <dbReference type="ARBA" id="ARBA00004653"/>
    </source>
</evidence>
<dbReference type="InterPro" id="IPR021897">
    <property type="entry name" value="FAP206"/>
</dbReference>
<keyword evidence="8 17" id="KW-0812">Transmembrane</keyword>
<dbReference type="EMBL" id="VBQZ03000048">
    <property type="protein sequence ID" value="MXQ88708.1"/>
    <property type="molecule type" value="Genomic_DNA"/>
</dbReference>